<dbReference type="InterPro" id="IPR038404">
    <property type="entry name" value="TRAP_DctP_sf"/>
</dbReference>
<dbReference type="Proteomes" id="UP000602076">
    <property type="component" value="Unassembled WGS sequence"/>
</dbReference>
<comment type="caution">
    <text evidence="2">The sequence shown here is derived from an EMBL/GenBank/DDBJ whole genome shotgun (WGS) entry which is preliminary data.</text>
</comment>
<sequence length="356" mass="39622">MEIKIIPKLFLLIFLVGTLMACNSKTTNEGVSSAETENSNEIITLKFATPSPTESPYAKNTIEPFMDRVTELTDGKVQWDYYPSQQLGNMMDYINLTKDGVTDVAYFAALNFKDEFPISSSLAGLPGLGTTGTEDSLAYHDVVTKSPILETDFLSNGVYPVFVQVSYPFEFISRNKEIRVPSDLKGMQVMGNGGMMNELLKHLGATPVTLTTAEMFEAFDRGVIEAVHAVPSTAEAYGLGELVHSSTNKTGAGAGPVGFMMNLDVWESLPKEIQDAFHKATREISVSGMNVIEEDSAAVLEKWKENDVEVFDLTAEEKKKWEDAFAEFREKWIAKQGKEFEEAYLLYLETLKQYQK</sequence>
<evidence type="ECO:0000313" key="2">
    <source>
        <dbReference type="EMBL" id="MBD3108329.1"/>
    </source>
</evidence>
<gene>
    <name evidence="2" type="primary">dctP</name>
    <name evidence="2" type="ORF">IEO70_08115</name>
</gene>
<accession>A0A927CZQ0</accession>
<protein>
    <submittedName>
        <fullName evidence="2">TRAP transporter substrate-binding protein DctP</fullName>
    </submittedName>
</protein>
<dbReference type="RefSeq" id="WP_190997872.1">
    <property type="nucleotide sequence ID" value="NZ_JACXSI010000016.1"/>
</dbReference>
<dbReference type="InterPro" id="IPR018389">
    <property type="entry name" value="DctP_fam"/>
</dbReference>
<keyword evidence="3" id="KW-1185">Reference proteome</keyword>
<dbReference type="Pfam" id="PF03480">
    <property type="entry name" value="DctP"/>
    <property type="match status" value="1"/>
</dbReference>
<organism evidence="2 3">
    <name type="scientific">Peribacillus faecalis</name>
    <dbReference type="NCBI Taxonomy" id="2772559"/>
    <lineage>
        <taxon>Bacteria</taxon>
        <taxon>Bacillati</taxon>
        <taxon>Bacillota</taxon>
        <taxon>Bacilli</taxon>
        <taxon>Bacillales</taxon>
        <taxon>Bacillaceae</taxon>
        <taxon>Peribacillus</taxon>
    </lineage>
</organism>
<dbReference type="GO" id="GO:0055085">
    <property type="term" value="P:transmembrane transport"/>
    <property type="evidence" value="ECO:0007669"/>
    <property type="project" value="InterPro"/>
</dbReference>
<name>A0A927CZQ0_9BACI</name>
<dbReference type="AlphaFoldDB" id="A0A927CZQ0"/>
<evidence type="ECO:0000313" key="3">
    <source>
        <dbReference type="Proteomes" id="UP000602076"/>
    </source>
</evidence>
<evidence type="ECO:0000256" key="1">
    <source>
        <dbReference type="ARBA" id="ARBA00022729"/>
    </source>
</evidence>
<dbReference type="PANTHER" id="PTHR33376:SF15">
    <property type="entry name" value="BLL6794 PROTEIN"/>
    <property type="match status" value="1"/>
</dbReference>
<dbReference type="PANTHER" id="PTHR33376">
    <property type="match status" value="1"/>
</dbReference>
<proteinExistence type="predicted"/>
<dbReference type="NCBIfam" id="NF037995">
    <property type="entry name" value="TRAP_S1"/>
    <property type="match status" value="1"/>
</dbReference>
<keyword evidence="1" id="KW-0732">Signal</keyword>
<dbReference type="Gene3D" id="3.40.190.170">
    <property type="entry name" value="Bacterial extracellular solute-binding protein, family 7"/>
    <property type="match status" value="1"/>
</dbReference>
<dbReference type="EMBL" id="JACXSI010000016">
    <property type="protein sequence ID" value="MBD3108329.1"/>
    <property type="molecule type" value="Genomic_DNA"/>
</dbReference>
<reference evidence="2" key="1">
    <citation type="submission" date="2020-09" db="EMBL/GenBank/DDBJ databases">
        <title>Bacillus faecalis sp. nov., a moderately halophilic bacterium isolated from cow faeces.</title>
        <authorList>
            <person name="Jiang L."/>
            <person name="Lee J."/>
        </authorList>
    </citation>
    <scope>NUCLEOTIDE SEQUENCE</scope>
    <source>
        <strain evidence="2">AGMB 02131</strain>
    </source>
</reference>
<dbReference type="PROSITE" id="PS51257">
    <property type="entry name" value="PROKAR_LIPOPROTEIN"/>
    <property type="match status" value="1"/>
</dbReference>